<proteinExistence type="inferred from homology"/>
<dbReference type="EMBL" id="JAEQMY010000045">
    <property type="protein sequence ID" value="MBL0406573.1"/>
    <property type="molecule type" value="Genomic_DNA"/>
</dbReference>
<evidence type="ECO:0000256" key="10">
    <source>
        <dbReference type="ARBA" id="ARBA00031323"/>
    </source>
</evidence>
<dbReference type="EC" id="2.1.1.77" evidence="3"/>
<evidence type="ECO:0000256" key="3">
    <source>
        <dbReference type="ARBA" id="ARBA00011890"/>
    </source>
</evidence>
<evidence type="ECO:0000313" key="13">
    <source>
        <dbReference type="Proteomes" id="UP000605848"/>
    </source>
</evidence>
<keyword evidence="5" id="KW-0963">Cytoplasm</keyword>
<keyword evidence="8" id="KW-0949">S-adenosyl-L-methionine</keyword>
<comment type="subcellular location">
    <subcellularLocation>
        <location evidence="1">Cytoplasm</location>
    </subcellularLocation>
</comment>
<keyword evidence="13" id="KW-1185">Reference proteome</keyword>
<evidence type="ECO:0000256" key="2">
    <source>
        <dbReference type="ARBA" id="ARBA00005369"/>
    </source>
</evidence>
<dbReference type="RefSeq" id="WP_202063474.1">
    <property type="nucleotide sequence ID" value="NZ_JBHTFS010000004.1"/>
</dbReference>
<dbReference type="PROSITE" id="PS01279">
    <property type="entry name" value="PCMT"/>
    <property type="match status" value="1"/>
</dbReference>
<dbReference type="PANTHER" id="PTHR11579:SF0">
    <property type="entry name" value="PROTEIN-L-ISOASPARTATE(D-ASPARTATE) O-METHYLTRANSFERASE"/>
    <property type="match status" value="1"/>
</dbReference>
<organism evidence="12 13">
    <name type="scientific">Microvirga aerilata</name>
    <dbReference type="NCBI Taxonomy" id="670292"/>
    <lineage>
        <taxon>Bacteria</taxon>
        <taxon>Pseudomonadati</taxon>
        <taxon>Pseudomonadota</taxon>
        <taxon>Alphaproteobacteria</taxon>
        <taxon>Hyphomicrobiales</taxon>
        <taxon>Methylobacteriaceae</taxon>
        <taxon>Microvirga</taxon>
    </lineage>
</organism>
<dbReference type="Pfam" id="PF01135">
    <property type="entry name" value="PCMT"/>
    <property type="match status" value="1"/>
</dbReference>
<evidence type="ECO:0000256" key="11">
    <source>
        <dbReference type="ARBA" id="ARBA00031350"/>
    </source>
</evidence>
<sequence>MTSHCSDSNFTRTGSDARLRQLGYSNVTIRVGDGTRGWAEHAPFDKILVTAAAEQPPEALLNQLAPGGLMVLPLGPEGAQQLTVIGKQPDGQPTARAIIPVRFGQLETAI</sequence>
<reference evidence="12" key="1">
    <citation type="submission" date="2021-01" db="EMBL/GenBank/DDBJ databases">
        <title>Microvirga sp.</title>
        <authorList>
            <person name="Kim M.K."/>
        </authorList>
    </citation>
    <scope>NUCLEOTIDE SEQUENCE</scope>
    <source>
        <strain evidence="12">5420S-16</strain>
    </source>
</reference>
<name>A0A937CY74_9HYPH</name>
<protein>
    <recommendedName>
        <fullName evidence="4">Protein-L-isoaspartate O-methyltransferase</fullName>
        <ecNumber evidence="3">2.1.1.77</ecNumber>
    </recommendedName>
    <alternativeName>
        <fullName evidence="11">L-isoaspartyl protein carboxyl methyltransferase</fullName>
    </alternativeName>
    <alternativeName>
        <fullName evidence="9">Protein L-isoaspartyl methyltransferase</fullName>
    </alternativeName>
    <alternativeName>
        <fullName evidence="10">Protein-beta-aspartate methyltransferase</fullName>
    </alternativeName>
</protein>
<evidence type="ECO:0000256" key="4">
    <source>
        <dbReference type="ARBA" id="ARBA00013346"/>
    </source>
</evidence>
<evidence type="ECO:0000256" key="5">
    <source>
        <dbReference type="ARBA" id="ARBA00022490"/>
    </source>
</evidence>
<accession>A0A937CY74</accession>
<dbReference type="Gene3D" id="3.40.50.150">
    <property type="entry name" value="Vaccinia Virus protein VP39"/>
    <property type="match status" value="1"/>
</dbReference>
<comment type="caution">
    <text evidence="12">The sequence shown here is derived from an EMBL/GenBank/DDBJ whole genome shotgun (WGS) entry which is preliminary data.</text>
</comment>
<evidence type="ECO:0000256" key="8">
    <source>
        <dbReference type="ARBA" id="ARBA00022691"/>
    </source>
</evidence>
<dbReference type="GO" id="GO:0032259">
    <property type="term" value="P:methylation"/>
    <property type="evidence" value="ECO:0007669"/>
    <property type="project" value="UniProtKB-KW"/>
</dbReference>
<evidence type="ECO:0000256" key="9">
    <source>
        <dbReference type="ARBA" id="ARBA00030757"/>
    </source>
</evidence>
<evidence type="ECO:0000256" key="1">
    <source>
        <dbReference type="ARBA" id="ARBA00004496"/>
    </source>
</evidence>
<keyword evidence="6" id="KW-0489">Methyltransferase</keyword>
<dbReference type="GO" id="GO:0004719">
    <property type="term" value="F:protein-L-isoaspartate (D-aspartate) O-methyltransferase activity"/>
    <property type="evidence" value="ECO:0007669"/>
    <property type="project" value="UniProtKB-EC"/>
</dbReference>
<gene>
    <name evidence="12" type="ORF">JKG68_21685</name>
</gene>
<keyword evidence="7" id="KW-0808">Transferase</keyword>
<dbReference type="GO" id="GO:0005737">
    <property type="term" value="C:cytoplasm"/>
    <property type="evidence" value="ECO:0007669"/>
    <property type="project" value="UniProtKB-SubCell"/>
</dbReference>
<dbReference type="InterPro" id="IPR029063">
    <property type="entry name" value="SAM-dependent_MTases_sf"/>
</dbReference>
<dbReference type="PANTHER" id="PTHR11579">
    <property type="entry name" value="PROTEIN-L-ISOASPARTATE O-METHYLTRANSFERASE"/>
    <property type="match status" value="1"/>
</dbReference>
<comment type="similarity">
    <text evidence="2">Belongs to the methyltransferase superfamily. L-isoaspartyl/D-aspartyl protein methyltransferase family.</text>
</comment>
<evidence type="ECO:0000313" key="12">
    <source>
        <dbReference type="EMBL" id="MBL0406573.1"/>
    </source>
</evidence>
<dbReference type="AlphaFoldDB" id="A0A937CY74"/>
<evidence type="ECO:0000256" key="6">
    <source>
        <dbReference type="ARBA" id="ARBA00022603"/>
    </source>
</evidence>
<dbReference type="SUPFAM" id="SSF53335">
    <property type="entry name" value="S-adenosyl-L-methionine-dependent methyltransferases"/>
    <property type="match status" value="1"/>
</dbReference>
<dbReference type="Proteomes" id="UP000605848">
    <property type="component" value="Unassembled WGS sequence"/>
</dbReference>
<evidence type="ECO:0000256" key="7">
    <source>
        <dbReference type="ARBA" id="ARBA00022679"/>
    </source>
</evidence>
<dbReference type="InterPro" id="IPR000682">
    <property type="entry name" value="PCMT"/>
</dbReference>